<accession>A0A9W6TR63</accession>
<reference evidence="2" key="1">
    <citation type="submission" date="2023-04" db="EMBL/GenBank/DDBJ databases">
        <title>Phytophthora fragariaefolia NBRC 109709.</title>
        <authorList>
            <person name="Ichikawa N."/>
            <person name="Sato H."/>
            <person name="Tonouchi N."/>
        </authorList>
    </citation>
    <scope>NUCLEOTIDE SEQUENCE</scope>
    <source>
        <strain evidence="2">NBRC 109709</strain>
    </source>
</reference>
<comment type="caution">
    <text evidence="2">The sequence shown here is derived from an EMBL/GenBank/DDBJ whole genome shotgun (WGS) entry which is preliminary data.</text>
</comment>
<dbReference type="AlphaFoldDB" id="A0A9W6TR63"/>
<gene>
    <name evidence="2" type="ORF">Pfra01_000161500</name>
</gene>
<keyword evidence="1" id="KW-0175">Coiled coil</keyword>
<sequence>MARTGSLKWGITEVECVRNVPSPIDNADRFWEHPPWAAPASRLPSLRSTGAIVAPALVLAFRFQCTSPQPSRRCTRAPPQVSVLQRNLPRFPTNSDTLSSFFLAVRRVQVSHMPSSAGSSASVEGSPGEDVARGDCRVCALGTRPPSVPPPLDIELPSVDDPQASVASILVDAHGFEHEAATLRARFELAAAYNAGLAAHASVLHDRNHALLRRAREGFELGASTVNRLHDQVEALERENTRREDEAARLHGRAGRADGLETRCRVQEQAATEHIHQLQDELAAARAENSRLSARLTLATSPPTAPTVSSTVPRHFRDELARARADAASLQATLSAVNAELGAATSARDQASTAVV</sequence>
<name>A0A9W6TR63_9STRA</name>
<dbReference type="Proteomes" id="UP001165121">
    <property type="component" value="Unassembled WGS sequence"/>
</dbReference>
<protein>
    <submittedName>
        <fullName evidence="2">Unnamed protein product</fullName>
    </submittedName>
</protein>
<evidence type="ECO:0000313" key="3">
    <source>
        <dbReference type="Proteomes" id="UP001165121"/>
    </source>
</evidence>
<dbReference type="EMBL" id="BSXT01000129">
    <property type="protein sequence ID" value="GMF18433.1"/>
    <property type="molecule type" value="Genomic_DNA"/>
</dbReference>
<organism evidence="2 3">
    <name type="scientific">Phytophthora fragariaefolia</name>
    <dbReference type="NCBI Taxonomy" id="1490495"/>
    <lineage>
        <taxon>Eukaryota</taxon>
        <taxon>Sar</taxon>
        <taxon>Stramenopiles</taxon>
        <taxon>Oomycota</taxon>
        <taxon>Peronosporomycetes</taxon>
        <taxon>Peronosporales</taxon>
        <taxon>Peronosporaceae</taxon>
        <taxon>Phytophthora</taxon>
    </lineage>
</organism>
<feature type="coiled-coil region" evidence="1">
    <location>
        <begin position="226"/>
        <end position="295"/>
    </location>
</feature>
<evidence type="ECO:0000313" key="2">
    <source>
        <dbReference type="EMBL" id="GMF18433.1"/>
    </source>
</evidence>
<evidence type="ECO:0000256" key="1">
    <source>
        <dbReference type="SAM" id="Coils"/>
    </source>
</evidence>
<keyword evidence="3" id="KW-1185">Reference proteome</keyword>
<dbReference type="OrthoDB" id="146759at2759"/>
<proteinExistence type="predicted"/>